<dbReference type="InterPro" id="IPR023346">
    <property type="entry name" value="Lysozyme-like_dom_sf"/>
</dbReference>
<accession>A0A561WPZ0</accession>
<evidence type="ECO:0000256" key="1">
    <source>
        <dbReference type="SAM" id="MobiDB-lite"/>
    </source>
</evidence>
<keyword evidence="2" id="KW-0812">Transmembrane</keyword>
<dbReference type="GO" id="GO:0009253">
    <property type="term" value="P:peptidoglycan catabolic process"/>
    <property type="evidence" value="ECO:0007669"/>
    <property type="project" value="TreeGrafter"/>
</dbReference>
<dbReference type="GO" id="GO:0008933">
    <property type="term" value="F:peptidoglycan lytic transglycosylase activity"/>
    <property type="evidence" value="ECO:0007669"/>
    <property type="project" value="TreeGrafter"/>
</dbReference>
<feature type="compositionally biased region" description="Polar residues" evidence="1">
    <location>
        <begin position="166"/>
        <end position="175"/>
    </location>
</feature>
<evidence type="ECO:0000256" key="2">
    <source>
        <dbReference type="SAM" id="Phobius"/>
    </source>
</evidence>
<dbReference type="Proteomes" id="UP000320239">
    <property type="component" value="Unassembled WGS sequence"/>
</dbReference>
<evidence type="ECO:0000313" key="3">
    <source>
        <dbReference type="EMBL" id="TWG25928.1"/>
    </source>
</evidence>
<protein>
    <recommendedName>
        <fullName evidence="5">Membrane-bound lytic murein transglycosylase B</fullName>
    </recommendedName>
</protein>
<comment type="caution">
    <text evidence="3">The sequence shown here is derived from an EMBL/GenBank/DDBJ whole genome shotgun (WGS) entry which is preliminary data.</text>
</comment>
<evidence type="ECO:0000313" key="4">
    <source>
        <dbReference type="Proteomes" id="UP000320239"/>
    </source>
</evidence>
<dbReference type="InterPro" id="IPR043426">
    <property type="entry name" value="MltB-like"/>
</dbReference>
<reference evidence="3 4" key="1">
    <citation type="submission" date="2019-06" db="EMBL/GenBank/DDBJ databases">
        <title>Sequencing the genomes of 1000 actinobacteria strains.</title>
        <authorList>
            <person name="Klenk H.-P."/>
        </authorList>
    </citation>
    <scope>NUCLEOTIDE SEQUENCE [LARGE SCALE GENOMIC DNA]</scope>
    <source>
        <strain evidence="3 4">DSM 43866</strain>
    </source>
</reference>
<feature type="compositionally biased region" description="Low complexity" evidence="1">
    <location>
        <begin position="30"/>
        <end position="97"/>
    </location>
</feature>
<feature type="transmembrane region" description="Helical" evidence="2">
    <location>
        <begin position="269"/>
        <end position="291"/>
    </location>
</feature>
<feature type="compositionally biased region" description="Gly residues" evidence="1">
    <location>
        <begin position="194"/>
        <end position="229"/>
    </location>
</feature>
<feature type="compositionally biased region" description="Basic and acidic residues" evidence="1">
    <location>
        <begin position="1"/>
        <end position="14"/>
    </location>
</feature>
<proteinExistence type="predicted"/>
<feature type="compositionally biased region" description="Low complexity" evidence="1">
    <location>
        <begin position="110"/>
        <end position="148"/>
    </location>
</feature>
<sequence length="569" mass="54108">MAEARKIPAERPELRAAAPQRGRPLGGSGAAAAEEAGKGPTTPAEGPGRGPTTPGKGPGGEPTTPGKEPGSEPTTPGKGAGSGTAAETATPASAAGTDRAGGNERPAAPEPTTAATPATPSGTTGNPGEDTAAGKTAGAATPAATGTTEESGNSAPAGKSADAATPSPTGTTENLGNGAPADKTATSAAPSGTGPAGAPGSGAPGGGAPGGGAATGGATGAGTPGGGGATAVAVPAPPAGRSAVRRWTGWAGRGGRAVAAWAKRPSGRVILPSVVVVVLIGLAGAAGIYLVPRALEAAPTPSATPTFAAGAAAPAPSASGPFGLPTGGFPAAPPATAVVPGATTVVPGYPAAPTTAFGGVPPATTAGAPGAGTGNRPADTLAAWAQTTGTKVGIPVVAVQAYGYAELVTAQTTPSCHLTWTTLAAIGKVASGHGSSNGAVLNVDGAVRPTIIGLPLDGQGGRPLVVDTDRGTLDLDPGFDREVGPMKLIPSTWQASSVDADRNGTPEINDIDDAALAAATALCKGANGGVRDLSKADAWWDAVLNYGALRTSAQKVFEAANDYGARSRT</sequence>
<keyword evidence="2" id="KW-0472">Membrane</keyword>
<dbReference type="PANTHER" id="PTHR30163">
    <property type="entry name" value="MEMBRANE-BOUND LYTIC MUREIN TRANSGLYCOSYLASE B"/>
    <property type="match status" value="1"/>
</dbReference>
<dbReference type="RefSeq" id="WP_145830763.1">
    <property type="nucleotide sequence ID" value="NZ_BOMX01000018.1"/>
</dbReference>
<dbReference type="PANTHER" id="PTHR30163:SF8">
    <property type="entry name" value="LYTIC MUREIN TRANSGLYCOSYLASE"/>
    <property type="match status" value="1"/>
</dbReference>
<gene>
    <name evidence="3" type="ORF">FHX34_101902</name>
</gene>
<evidence type="ECO:0008006" key="5">
    <source>
        <dbReference type="Google" id="ProtNLM"/>
    </source>
</evidence>
<dbReference type="EMBL" id="VIWY01000001">
    <property type="protein sequence ID" value="TWG25928.1"/>
    <property type="molecule type" value="Genomic_DNA"/>
</dbReference>
<name>A0A561WPZ0_ACTTI</name>
<feature type="region of interest" description="Disordered" evidence="1">
    <location>
        <begin position="1"/>
        <end position="234"/>
    </location>
</feature>
<dbReference type="OrthoDB" id="9796191at2"/>
<dbReference type="SUPFAM" id="SSF53955">
    <property type="entry name" value="Lysozyme-like"/>
    <property type="match status" value="1"/>
</dbReference>
<dbReference type="AlphaFoldDB" id="A0A561WPZ0"/>
<keyword evidence="2" id="KW-1133">Transmembrane helix</keyword>
<organism evidence="3 4">
    <name type="scientific">Actinoplanes teichomyceticus</name>
    <dbReference type="NCBI Taxonomy" id="1867"/>
    <lineage>
        <taxon>Bacteria</taxon>
        <taxon>Bacillati</taxon>
        <taxon>Actinomycetota</taxon>
        <taxon>Actinomycetes</taxon>
        <taxon>Micromonosporales</taxon>
        <taxon>Micromonosporaceae</taxon>
        <taxon>Actinoplanes</taxon>
    </lineage>
</organism>
<keyword evidence="4" id="KW-1185">Reference proteome</keyword>
<feature type="compositionally biased region" description="Low complexity" evidence="1">
    <location>
        <begin position="184"/>
        <end position="193"/>
    </location>
</feature>